<dbReference type="Proteomes" id="UP001552479">
    <property type="component" value="Unassembled WGS sequence"/>
</dbReference>
<dbReference type="Gene3D" id="3.30.559.10">
    <property type="entry name" value="Chloramphenicol acetyltransferase-like domain"/>
    <property type="match status" value="1"/>
</dbReference>
<feature type="domain" description="Condensation" evidence="1">
    <location>
        <begin position="3"/>
        <end position="352"/>
    </location>
</feature>
<gene>
    <name evidence="2" type="ORF">AB0L03_07895</name>
</gene>
<keyword evidence="3" id="KW-1185">Reference proteome</keyword>
<accession>A0ABV3IRM1</accession>
<dbReference type="InterPro" id="IPR023213">
    <property type="entry name" value="CAT-like_dom_sf"/>
</dbReference>
<evidence type="ECO:0000259" key="1">
    <source>
        <dbReference type="Pfam" id="PF00668"/>
    </source>
</evidence>
<dbReference type="RefSeq" id="WP_366087233.1">
    <property type="nucleotide sequence ID" value="NZ_JBFASG010000005.1"/>
</dbReference>
<organism evidence="2 3">
    <name type="scientific">Streptomyces roseoverticillatus</name>
    <dbReference type="NCBI Taxonomy" id="66429"/>
    <lineage>
        <taxon>Bacteria</taxon>
        <taxon>Bacillati</taxon>
        <taxon>Actinomycetota</taxon>
        <taxon>Actinomycetes</taxon>
        <taxon>Kitasatosporales</taxon>
        <taxon>Streptomycetaceae</taxon>
        <taxon>Streptomyces</taxon>
    </lineage>
</organism>
<evidence type="ECO:0000313" key="3">
    <source>
        <dbReference type="Proteomes" id="UP001552479"/>
    </source>
</evidence>
<proteinExistence type="predicted"/>
<sequence length="434" mass="46423">MRVPLTAGQLEIWISQILEPAGTPYNVGDYYEITGVLDAALLERAARTAVDEAGSLGARFVTEPDGTPVQELRPAQWEFEVLDMSGGPDPDGRAVAWMRADLARPLDLTTGPLLGAALIRVSPDRHLWYRRVHHIVADGYGLAALARRTADLYTALLSGSAAEPHPFEPVTAAVEHDRAYAAGRTYRSDREFWAEEAAAWPATGRLHAEAPPASAALQGRHHLPASVVEAVEEQSERLAIPSAHFLIAATALYLRQVTGADEVTFGCSVAGRPTRVLRGVVAPLANVLPVRVAVEPDVSVRDACLRADGRIRRAMRHHRHRYEEFRRALTAAAGPAAPHGVGPLVNVVNFDRDLGFGTARGSVRTLATGPVPDLSLFFDVGSPGEGTTVCVEANPANYSPEQADRHAEDLGRLVADLAVADPGAPVPAPARRSG</sequence>
<protein>
    <submittedName>
        <fullName evidence="2">Condensation domain-containing protein</fullName>
    </submittedName>
</protein>
<dbReference type="SUPFAM" id="SSF52777">
    <property type="entry name" value="CoA-dependent acyltransferases"/>
    <property type="match status" value="2"/>
</dbReference>
<comment type="caution">
    <text evidence="2">The sequence shown here is derived from an EMBL/GenBank/DDBJ whole genome shotgun (WGS) entry which is preliminary data.</text>
</comment>
<dbReference type="Gene3D" id="3.30.559.30">
    <property type="entry name" value="Nonribosomal peptide synthetase, condensation domain"/>
    <property type="match status" value="1"/>
</dbReference>
<evidence type="ECO:0000313" key="2">
    <source>
        <dbReference type="EMBL" id="MEV4922764.1"/>
    </source>
</evidence>
<dbReference type="EMBL" id="JBFASG010000005">
    <property type="protein sequence ID" value="MEV4922764.1"/>
    <property type="molecule type" value="Genomic_DNA"/>
</dbReference>
<dbReference type="PANTHER" id="PTHR45527">
    <property type="entry name" value="NONRIBOSOMAL PEPTIDE SYNTHETASE"/>
    <property type="match status" value="1"/>
</dbReference>
<dbReference type="PANTHER" id="PTHR45527:SF1">
    <property type="entry name" value="FATTY ACID SYNTHASE"/>
    <property type="match status" value="1"/>
</dbReference>
<dbReference type="InterPro" id="IPR001242">
    <property type="entry name" value="Condensation_dom"/>
</dbReference>
<name>A0ABV3IRM1_9ACTN</name>
<dbReference type="Pfam" id="PF00668">
    <property type="entry name" value="Condensation"/>
    <property type="match status" value="1"/>
</dbReference>
<reference evidence="2 3" key="1">
    <citation type="submission" date="2024-06" db="EMBL/GenBank/DDBJ databases">
        <title>The Natural Products Discovery Center: Release of the First 8490 Sequenced Strains for Exploring Actinobacteria Biosynthetic Diversity.</title>
        <authorList>
            <person name="Kalkreuter E."/>
            <person name="Kautsar S.A."/>
            <person name="Yang D."/>
            <person name="Bader C.D."/>
            <person name="Teijaro C.N."/>
            <person name="Fluegel L."/>
            <person name="Davis C.M."/>
            <person name="Simpson J.R."/>
            <person name="Lauterbach L."/>
            <person name="Steele A.D."/>
            <person name="Gui C."/>
            <person name="Meng S."/>
            <person name="Li G."/>
            <person name="Viehrig K."/>
            <person name="Ye F."/>
            <person name="Su P."/>
            <person name="Kiefer A.F."/>
            <person name="Nichols A."/>
            <person name="Cepeda A.J."/>
            <person name="Yan W."/>
            <person name="Fan B."/>
            <person name="Jiang Y."/>
            <person name="Adhikari A."/>
            <person name="Zheng C.-J."/>
            <person name="Schuster L."/>
            <person name="Cowan T.M."/>
            <person name="Smanski M.J."/>
            <person name="Chevrette M.G."/>
            <person name="De Carvalho L.P.S."/>
            <person name="Shen B."/>
        </authorList>
    </citation>
    <scope>NUCLEOTIDE SEQUENCE [LARGE SCALE GENOMIC DNA]</scope>
    <source>
        <strain evidence="2 3">NPDC053791</strain>
    </source>
</reference>